<dbReference type="RefSeq" id="WP_348396523.1">
    <property type="nucleotide sequence ID" value="NZ_CP136600.1"/>
</dbReference>
<reference evidence="2 3" key="1">
    <citation type="submission" date="2023-09" db="EMBL/GenBank/DDBJ databases">
        <authorList>
            <person name="Qi X."/>
        </authorList>
    </citation>
    <scope>NUCLEOTIDE SEQUENCE [LARGE SCALE GENOMIC DNA]</scope>
    <source>
        <strain evidence="2 3">S1-1</strain>
    </source>
</reference>
<dbReference type="EMBL" id="CP136600">
    <property type="protein sequence ID" value="WOH37745.1"/>
    <property type="molecule type" value="Genomic_DNA"/>
</dbReference>
<evidence type="ECO:0000256" key="1">
    <source>
        <dbReference type="SAM" id="SignalP"/>
    </source>
</evidence>
<accession>A0ABZ0GQ38</accession>
<evidence type="ECO:0000313" key="2">
    <source>
        <dbReference type="EMBL" id="WOH37745.1"/>
    </source>
</evidence>
<feature type="chain" id="PRO_5045937925" description="TolC family protein" evidence="1">
    <location>
        <begin position="19"/>
        <end position="103"/>
    </location>
</feature>
<organism evidence="2 3">
    <name type="scientific">Thalassotalea fonticola</name>
    <dbReference type="NCBI Taxonomy" id="3065649"/>
    <lineage>
        <taxon>Bacteria</taxon>
        <taxon>Pseudomonadati</taxon>
        <taxon>Pseudomonadota</taxon>
        <taxon>Gammaproteobacteria</taxon>
        <taxon>Alteromonadales</taxon>
        <taxon>Colwelliaceae</taxon>
        <taxon>Thalassotalea</taxon>
    </lineage>
</organism>
<proteinExistence type="predicted"/>
<name>A0ABZ0GQ38_9GAMM</name>
<sequence>MKTLTTTLLALTIMSAPAACLANSVYASTHVETMPIYEVLYVESVDVIAKQTTNTLQQLNYQQTLDIRAQAKNNIDYIGARLHLNSELVAKQNSTNLDIETAE</sequence>
<protein>
    <recommendedName>
        <fullName evidence="4">TolC family protein</fullName>
    </recommendedName>
</protein>
<keyword evidence="3" id="KW-1185">Reference proteome</keyword>
<evidence type="ECO:0000313" key="3">
    <source>
        <dbReference type="Proteomes" id="UP001301442"/>
    </source>
</evidence>
<gene>
    <name evidence="2" type="ORF">RI844_00440</name>
</gene>
<feature type="signal peptide" evidence="1">
    <location>
        <begin position="1"/>
        <end position="18"/>
    </location>
</feature>
<dbReference type="Proteomes" id="UP001301442">
    <property type="component" value="Chromosome"/>
</dbReference>
<keyword evidence="1" id="KW-0732">Signal</keyword>
<evidence type="ECO:0008006" key="4">
    <source>
        <dbReference type="Google" id="ProtNLM"/>
    </source>
</evidence>